<keyword evidence="2" id="KW-0808">Transferase</keyword>
<organism evidence="2 3">
    <name type="scientific">Rhizobium leguminosarum bv. trifolii WSM2297</name>
    <dbReference type="NCBI Taxonomy" id="754762"/>
    <lineage>
        <taxon>Bacteria</taxon>
        <taxon>Pseudomonadati</taxon>
        <taxon>Pseudomonadota</taxon>
        <taxon>Alphaproteobacteria</taxon>
        <taxon>Hyphomicrobiales</taxon>
        <taxon>Rhizobiaceae</taxon>
        <taxon>Rhizobium/Agrobacterium group</taxon>
        <taxon>Rhizobium</taxon>
    </lineage>
</organism>
<dbReference type="GO" id="GO:0004806">
    <property type="term" value="F:triacylglycerol lipase activity"/>
    <property type="evidence" value="ECO:0007669"/>
    <property type="project" value="TreeGrafter"/>
</dbReference>
<protein>
    <submittedName>
        <fullName evidence="2">Putative hydrolase or acyltransferase of alpha/beta superfamily</fullName>
    </submittedName>
</protein>
<keyword evidence="2" id="KW-0012">Acyltransferase</keyword>
<dbReference type="Proteomes" id="UP000005732">
    <property type="component" value="Unassembled WGS sequence"/>
</dbReference>
<dbReference type="OrthoDB" id="9804723at2"/>
<dbReference type="InterPro" id="IPR029058">
    <property type="entry name" value="AB_hydrolase_fold"/>
</dbReference>
<feature type="domain" description="AB hydrolase-1" evidence="1">
    <location>
        <begin position="30"/>
        <end position="150"/>
    </location>
</feature>
<dbReference type="InterPro" id="IPR000073">
    <property type="entry name" value="AB_hydrolase_1"/>
</dbReference>
<dbReference type="PANTHER" id="PTHR43433">
    <property type="entry name" value="HYDROLASE, ALPHA/BETA FOLD FAMILY PROTEIN"/>
    <property type="match status" value="1"/>
</dbReference>
<name>J0W1Y7_RHILT</name>
<evidence type="ECO:0000313" key="2">
    <source>
        <dbReference type="EMBL" id="EJC79138.1"/>
    </source>
</evidence>
<accession>J0W1Y7</accession>
<proteinExistence type="predicted"/>
<evidence type="ECO:0000313" key="3">
    <source>
        <dbReference type="Proteomes" id="UP000005732"/>
    </source>
</evidence>
<reference evidence="2 3" key="1">
    <citation type="submission" date="2012-02" db="EMBL/GenBank/DDBJ databases">
        <title>Improved High-Quality Draft Sequence of Rhizobium leguminosarum bv. trifolii WSM2297.</title>
        <authorList>
            <consortium name="US DOE Joint Genome Institute"/>
            <person name="Lucas S."/>
            <person name="Han J."/>
            <person name="Lapidus A."/>
            <person name="Cheng J.-F."/>
            <person name="Goodwin L."/>
            <person name="Pitluck S."/>
            <person name="Peters L."/>
            <person name="Ovchinnikova G."/>
            <person name="Zhang X."/>
            <person name="Detter J.C."/>
            <person name="Han C."/>
            <person name="Tapia R."/>
            <person name="Land M."/>
            <person name="Hauser L."/>
            <person name="Kyrpides N."/>
            <person name="Ivanova N."/>
            <person name="Pagani I."/>
            <person name="Brau L."/>
            <person name="Yates R."/>
            <person name="O'Hara G."/>
            <person name="Rui T."/>
            <person name="Howieson J."/>
            <person name="Reeve W."/>
            <person name="Woyke T."/>
        </authorList>
    </citation>
    <scope>NUCLEOTIDE SEQUENCE [LARGE SCALE GENOMIC DNA]</scope>
    <source>
        <strain evidence="2 3">WSM2297</strain>
    </source>
</reference>
<dbReference type="PANTHER" id="PTHR43433:SF5">
    <property type="entry name" value="AB HYDROLASE-1 DOMAIN-CONTAINING PROTEIN"/>
    <property type="match status" value="1"/>
</dbReference>
<evidence type="ECO:0000259" key="1">
    <source>
        <dbReference type="Pfam" id="PF00561"/>
    </source>
</evidence>
<dbReference type="PRINTS" id="PR00111">
    <property type="entry name" value="ABHYDROLASE"/>
</dbReference>
<dbReference type="GO" id="GO:0046503">
    <property type="term" value="P:glycerolipid catabolic process"/>
    <property type="evidence" value="ECO:0007669"/>
    <property type="project" value="TreeGrafter"/>
</dbReference>
<sequence length="269" mass="28777">MNLNTPAFSSFTHDGLQLAFFDEGDPAGVPVLLIHGFASTANVNWVHPGWLKTLGDAGYRVIAIDNRGHGASDKPHDAEAYRPWVMAGDAIALLDHLGIPEANVMGYSMGARISVFAALANPHRVRSLVLGGLGIGMTDGVGDWDPIADALLAPSLEDVTHDRGRMFRAFAEQTRSDRVALALCIRGSRDLVARADMGKLDMPALIGVGTKDDIAGSPQELAALMPYAEALDIPGRDHMLAVGDRVFKQAVLAFYAKVAKGWHRQVTSS</sequence>
<keyword evidence="2" id="KW-0378">Hydrolase</keyword>
<gene>
    <name evidence="2" type="ORF">Rleg4DRAFT_0728</name>
</gene>
<dbReference type="InterPro" id="IPR050471">
    <property type="entry name" value="AB_hydrolase"/>
</dbReference>
<dbReference type="RefSeq" id="WP_003579016.1">
    <property type="nucleotide sequence ID" value="NZ_JH719395.1"/>
</dbReference>
<dbReference type="Pfam" id="PF00561">
    <property type="entry name" value="Abhydrolase_1"/>
    <property type="match status" value="1"/>
</dbReference>
<dbReference type="SUPFAM" id="SSF53474">
    <property type="entry name" value="alpha/beta-Hydrolases"/>
    <property type="match status" value="1"/>
</dbReference>
<dbReference type="AlphaFoldDB" id="J0W1Y7"/>
<dbReference type="HOGENOM" id="CLU_020336_50_5_5"/>
<dbReference type="GO" id="GO:0016746">
    <property type="term" value="F:acyltransferase activity"/>
    <property type="evidence" value="ECO:0007669"/>
    <property type="project" value="UniProtKB-KW"/>
</dbReference>
<dbReference type="EMBL" id="JH719395">
    <property type="protein sequence ID" value="EJC79138.1"/>
    <property type="molecule type" value="Genomic_DNA"/>
</dbReference>
<dbReference type="Gene3D" id="3.40.50.1820">
    <property type="entry name" value="alpha/beta hydrolase"/>
    <property type="match status" value="1"/>
</dbReference>